<accession>A0ABV6M943</accession>
<gene>
    <name evidence="1" type="ORF">ACFFIA_26770</name>
</gene>
<protein>
    <submittedName>
        <fullName evidence="1">Uncharacterized protein</fullName>
    </submittedName>
</protein>
<comment type="caution">
    <text evidence="1">The sequence shown here is derived from an EMBL/GenBank/DDBJ whole genome shotgun (WGS) entry which is preliminary data.</text>
</comment>
<evidence type="ECO:0000313" key="2">
    <source>
        <dbReference type="Proteomes" id="UP001589867"/>
    </source>
</evidence>
<sequence>MLQMVVDSRELVEQACRSIRADPWLAPALGMARHTARDSLKNALTLLVGGTLARRAEHAVAGFIAYLGPRGLTNDEYDRLAHYVLSAALARRVGPERLILIGAALTTVRMALLPGTCRR</sequence>
<reference evidence="1 2" key="1">
    <citation type="submission" date="2024-09" db="EMBL/GenBank/DDBJ databases">
        <authorList>
            <person name="Sun Q."/>
            <person name="Mori K."/>
        </authorList>
    </citation>
    <scope>NUCLEOTIDE SEQUENCE [LARGE SCALE GENOMIC DNA]</scope>
    <source>
        <strain evidence="1 2">TBRC 3947</strain>
    </source>
</reference>
<keyword evidence="2" id="KW-1185">Reference proteome</keyword>
<dbReference type="RefSeq" id="WP_377255344.1">
    <property type="nucleotide sequence ID" value="NZ_JBHLUH010000058.1"/>
</dbReference>
<organism evidence="1 2">
    <name type="scientific">Phytohabitans kaempferiae</name>
    <dbReference type="NCBI Taxonomy" id="1620943"/>
    <lineage>
        <taxon>Bacteria</taxon>
        <taxon>Bacillati</taxon>
        <taxon>Actinomycetota</taxon>
        <taxon>Actinomycetes</taxon>
        <taxon>Micromonosporales</taxon>
        <taxon>Micromonosporaceae</taxon>
    </lineage>
</organism>
<evidence type="ECO:0000313" key="1">
    <source>
        <dbReference type="EMBL" id="MFC0531250.1"/>
    </source>
</evidence>
<name>A0ABV6M943_9ACTN</name>
<dbReference type="EMBL" id="JBHLUH010000058">
    <property type="protein sequence ID" value="MFC0531250.1"/>
    <property type="molecule type" value="Genomic_DNA"/>
</dbReference>
<dbReference type="Proteomes" id="UP001589867">
    <property type="component" value="Unassembled WGS sequence"/>
</dbReference>
<proteinExistence type="predicted"/>